<protein>
    <submittedName>
        <fullName evidence="1">Uncharacterized protein</fullName>
    </submittedName>
</protein>
<accession>A0ACC0V9G8</accession>
<keyword evidence="2" id="KW-1185">Reference proteome</keyword>
<name>A0ACC0V9G8_9HYPO</name>
<evidence type="ECO:0000313" key="1">
    <source>
        <dbReference type="EMBL" id="KAI9902541.1"/>
    </source>
</evidence>
<evidence type="ECO:0000313" key="2">
    <source>
        <dbReference type="Proteomes" id="UP001163324"/>
    </source>
</evidence>
<gene>
    <name evidence="1" type="ORF">N3K66_001893</name>
</gene>
<proteinExistence type="predicted"/>
<organism evidence="1 2">
    <name type="scientific">Trichothecium roseum</name>
    <dbReference type="NCBI Taxonomy" id="47278"/>
    <lineage>
        <taxon>Eukaryota</taxon>
        <taxon>Fungi</taxon>
        <taxon>Dikarya</taxon>
        <taxon>Ascomycota</taxon>
        <taxon>Pezizomycotina</taxon>
        <taxon>Sordariomycetes</taxon>
        <taxon>Hypocreomycetidae</taxon>
        <taxon>Hypocreales</taxon>
        <taxon>Hypocreales incertae sedis</taxon>
        <taxon>Trichothecium</taxon>
    </lineage>
</organism>
<dbReference type="Proteomes" id="UP001163324">
    <property type="component" value="Chromosome 2"/>
</dbReference>
<reference evidence="1" key="1">
    <citation type="submission" date="2022-10" db="EMBL/GenBank/DDBJ databases">
        <title>Complete Genome of Trichothecium roseum strain YXFP-22015, a Plant Pathogen Isolated from Citrus.</title>
        <authorList>
            <person name="Wang Y."/>
            <person name="Zhu L."/>
        </authorList>
    </citation>
    <scope>NUCLEOTIDE SEQUENCE</scope>
    <source>
        <strain evidence="1">YXFP-22015</strain>
    </source>
</reference>
<dbReference type="EMBL" id="CM047941">
    <property type="protein sequence ID" value="KAI9902541.1"/>
    <property type="molecule type" value="Genomic_DNA"/>
</dbReference>
<sequence>MSKRIAVAEAPGPSPSKRLRIETGIDYHDEDDATSVHTPSPTTAADDAASPATAATTPRARFPSDLKTLVCTWPGCSKTFNRPARLRDHLNSHTNSRPFACPYEGCGKDYTVDKHLKQHVKASHTNERRHVCPREGCGKSFVTGTRLKRHQAVHEGADRFRCGRCGQSFRKRETLGKHVRKEHQGLKAYPCPEAGCQGVGFDTKASLKKHAEREHGELRFWCGECGLKTLGDGNEHRVGFTTEPALQAHMKKEHQNCMFCEFKSASQAELENHVEMYHSGKTVDDRKTAQCPHPGCGKRFTKSSNLKSHIKIAHEGLRFICGEIDLTGPDFAGWSNDQGCGDKFCAKARLEDHVRYIHLGYERPKMSVAVPASTQHQQQQQQQYASLLDDVSGATLESKQTASCAICAAGFIRYADLDVHMHAEHPGTFGLGALPSSGSPVDDVVEGFLSGDLTWPDDDDVQEEWFAAAEMSRTPAHDEWAEDEANILLLARDPPELDIDPALMSM</sequence>
<comment type="caution">
    <text evidence="1">The sequence shown here is derived from an EMBL/GenBank/DDBJ whole genome shotgun (WGS) entry which is preliminary data.</text>
</comment>